<dbReference type="SUPFAM" id="SSF55681">
    <property type="entry name" value="Class II aaRS and biotin synthetases"/>
    <property type="match status" value="1"/>
</dbReference>
<evidence type="ECO:0000313" key="5">
    <source>
        <dbReference type="Proteomes" id="UP001249851"/>
    </source>
</evidence>
<evidence type="ECO:0000256" key="1">
    <source>
        <dbReference type="ARBA" id="ARBA00009934"/>
    </source>
</evidence>
<dbReference type="Gene3D" id="3.30.930.10">
    <property type="entry name" value="Bira Bifunctional Protein, Domain 2"/>
    <property type="match status" value="1"/>
</dbReference>
<evidence type="ECO:0000313" key="4">
    <source>
        <dbReference type="EMBL" id="KAK2550255.1"/>
    </source>
</evidence>
<comment type="caution">
    <text evidence="4">The sequence shown here is derived from an EMBL/GenBank/DDBJ whole genome shotgun (WGS) entry which is preliminary data.</text>
</comment>
<accession>A0AAD9PX37</accession>
<reference evidence="4" key="2">
    <citation type="journal article" date="2023" name="Science">
        <title>Genomic signatures of disease resistance in endangered staghorn corals.</title>
        <authorList>
            <person name="Vollmer S.V."/>
            <person name="Selwyn J.D."/>
            <person name="Despard B.A."/>
            <person name="Roesel C.L."/>
        </authorList>
    </citation>
    <scope>NUCLEOTIDE SEQUENCE</scope>
    <source>
        <strain evidence="4">K2</strain>
    </source>
</reference>
<keyword evidence="5" id="KW-1185">Reference proteome</keyword>
<dbReference type="Pfam" id="PF03099">
    <property type="entry name" value="BPL_LplA_LipB"/>
    <property type="match status" value="1"/>
</dbReference>
<dbReference type="CDD" id="cd16442">
    <property type="entry name" value="BPL"/>
    <property type="match status" value="1"/>
</dbReference>
<reference evidence="4" key="1">
    <citation type="journal article" date="2023" name="G3 (Bethesda)">
        <title>Whole genome assembly and annotation of the endangered Caribbean coral Acropora cervicornis.</title>
        <authorList>
            <person name="Selwyn J.D."/>
            <person name="Vollmer S.V."/>
        </authorList>
    </citation>
    <scope>NUCLEOTIDE SEQUENCE</scope>
    <source>
        <strain evidence="4">K2</strain>
    </source>
</reference>
<dbReference type="GO" id="GO:0005737">
    <property type="term" value="C:cytoplasm"/>
    <property type="evidence" value="ECO:0007669"/>
    <property type="project" value="TreeGrafter"/>
</dbReference>
<sequence length="337" mass="37910">MLSHVLQILGISCKPGNLPELTPMYLMARNMRLLQSLRTRFGGRVCKGKDLSLYFVPDKECIPKTTENLLPVVIGDQNRKLVSFDWKKYMECLQTKVLGHILLYTEVITSTQVVLDGNNTFVKNIPDDLGIIVVAGQQVKGQGRGGNVWLSPAGCMMFSLHVQFPFESNLGQRLPFLQHIASLAAVEAIKAKPGYEVVDVSLKWPNDIYFGHKIKIGGVIVTSSATGGTLSAVIGMGVNLANGEPTVSINEIILQYNKEHRTFLEPLTIEETIARTVNTIEELIEDFQVNGVAPFLKKYYNRWLHRCVEIVYRFNEFTEGREITRLIIFFLQTKFVC</sequence>
<dbReference type="PROSITE" id="PS51733">
    <property type="entry name" value="BPL_LPL_CATALYTIC"/>
    <property type="match status" value="1"/>
</dbReference>
<comment type="similarity">
    <text evidence="1">Belongs to the biotin--protein ligase family.</text>
</comment>
<dbReference type="GO" id="GO:0004077">
    <property type="term" value="F:biotin--[biotin carboxyl-carrier protein] ligase activity"/>
    <property type="evidence" value="ECO:0007669"/>
    <property type="project" value="InterPro"/>
</dbReference>
<evidence type="ECO:0000256" key="2">
    <source>
        <dbReference type="ARBA" id="ARBA00022598"/>
    </source>
</evidence>
<dbReference type="PANTHER" id="PTHR12835:SF5">
    <property type="entry name" value="BIOTIN--PROTEIN LIGASE"/>
    <property type="match status" value="1"/>
</dbReference>
<dbReference type="Proteomes" id="UP001249851">
    <property type="component" value="Unassembled WGS sequence"/>
</dbReference>
<feature type="domain" description="BPL/LPL catalytic" evidence="3">
    <location>
        <begin position="87"/>
        <end position="288"/>
    </location>
</feature>
<gene>
    <name evidence="4" type="ORF">P5673_029132</name>
</gene>
<dbReference type="InterPro" id="IPR045864">
    <property type="entry name" value="aa-tRNA-synth_II/BPL/LPL"/>
</dbReference>
<dbReference type="InterPro" id="IPR004408">
    <property type="entry name" value="Biotin_CoA_COase_ligase"/>
</dbReference>
<dbReference type="EMBL" id="JARQWQ010000113">
    <property type="protein sequence ID" value="KAK2550255.1"/>
    <property type="molecule type" value="Genomic_DNA"/>
</dbReference>
<dbReference type="InterPro" id="IPR004143">
    <property type="entry name" value="BPL_LPL_catalytic"/>
</dbReference>
<dbReference type="NCBIfam" id="TIGR00121">
    <property type="entry name" value="birA_ligase"/>
    <property type="match status" value="1"/>
</dbReference>
<keyword evidence="2 4" id="KW-0436">Ligase</keyword>
<protein>
    <submittedName>
        <fullName evidence="4">Biotin--protein ligase</fullName>
    </submittedName>
</protein>
<name>A0AAD9PX37_ACRCE</name>
<dbReference type="PANTHER" id="PTHR12835">
    <property type="entry name" value="BIOTIN PROTEIN LIGASE"/>
    <property type="match status" value="1"/>
</dbReference>
<evidence type="ECO:0000259" key="3">
    <source>
        <dbReference type="PROSITE" id="PS51733"/>
    </source>
</evidence>
<organism evidence="4 5">
    <name type="scientific">Acropora cervicornis</name>
    <name type="common">Staghorn coral</name>
    <dbReference type="NCBI Taxonomy" id="6130"/>
    <lineage>
        <taxon>Eukaryota</taxon>
        <taxon>Metazoa</taxon>
        <taxon>Cnidaria</taxon>
        <taxon>Anthozoa</taxon>
        <taxon>Hexacorallia</taxon>
        <taxon>Scleractinia</taxon>
        <taxon>Astrocoeniina</taxon>
        <taxon>Acroporidae</taxon>
        <taxon>Acropora</taxon>
    </lineage>
</organism>
<proteinExistence type="inferred from homology"/>
<dbReference type="AlphaFoldDB" id="A0AAD9PX37"/>